<evidence type="ECO:0000256" key="1">
    <source>
        <dbReference type="ARBA" id="ARBA00004167"/>
    </source>
</evidence>
<sequence>MVTNTRTFLVLLFFNLVLVKGQITIDSLPTSATVNEYETANICVHKLDVTDSADNSTGYSCALNPTNSKFSIARDPTPNDKYCINYIGGPGPFSASESVTVECTNSLSETDSKLLTVDPKKNEPPQISPTVSTTVDVATASPGTLVYTLSATDSDSDSLTYTLISPATHFIIGTNDGSVKTTKDLKSVTTSTETLDITVTDSYTSPVPFQLIITYTIHTEKATYTNLPSHFLWTTAYPLLSIEDLNTEPTITNAPSAPIKVKEDVAAGHSVYKCVVDDPTPGSNDPPTTSATFNPATTDLEFDAAACEIKVSGKLKDEVQKTYTVQINVDDGFLSKPYDIEIEVEHVPSTITINNLPDTTTVKEKQDVDICLKTLNVTNTGAGGFLCELTTVDLKFAVTKRNGAADYCVYYIYDQSRSLDEKSYLLDVKCTNDEGVADTKKVKIDVQLNNAPSVPKSVGEVVDVATTSSGSPLYTINATDPDGDPLIFTVLSQDPADAGFTLGADDGSIWSSQDLRFSNNPSVTMEVEISDGRLKSTTMVTLTMTNLNIAPVITNLADINAAENTEKGEEIYKCNVQDDTVYGDGLTFSAIFNPPNNALVFDSTKCAIKISDNEKLDYEKQKAYNVTITVNDGFKQADFPIKIEVVNENDPPVFTVTSYPEEVEEGVAGDITFTPAYQVTDPEGNDVSYEIVNTGPAIFQITNAEMGTITNVAEIDFENLAANPIPVTVKVKDDTSGDAEATVYVTIKDANDNKPIFEQQLYDFNISLSTPGSTKLTTVKATDLDSTTNAEISYRLKGTSEYFEVLPSGDVILKSKINVPYGSILTAEIVAEDAGTPTTLIGTTTISGVWNKAPVINLLPEFVTIAEDQTEARDLFVFTTTDPENDSVNCKVDNIVSDAPAGETDGAFNVVKKSGAEEFTIRYSGSYKFNQGKVPMFDIFVTCDDGNGGSANSSLNVRVTPNKLPEATCNPIDSQTVSALNSAINTKVYDIGVVDQEDDPLIITFTSVPDNGFYGYDAASRSIQVRKDLRIEKESSYTWTLEIDDQKHFDSSGNPVKIPCTIYITVTDLNKAPVFSKEDQTVSLPEDTAKDSVVHTFAVIDADNTTIACDVDPISEANMFEIDPKLKTIKLAPGKEFDFEGSHQTYKFICTATDSYQSATSTLTMMITDTNDRPVFKKPLYTSTIDEGMPGTVTINAEFSFTDEEMSAGQTYAYSLESSPESVLFDIDPDTGIITNVKEIDVDAAGAPETIQLTVKVTDSEGAEETTKLDINIRDINDKTPVFDPNVYEYTLAENMGLGEVLGSITATDEDKDDINKNIVYSLDEPNDFFDVTPDGKFTLMKSLVGQYGNTFPVKVKATDTGVNPGTKSITAPVIFKWNEKPTINNLDTVVSIKEDRTGPMDVAGSTIDVTDPDGDDVECELFSITPNTDAFKVEGKKVRYTFKRPLVYRDVSSYLAQIECRDTVGGGRDQKSLQIDIEKNHDPEPNCFPSGSAKVDVADDKYHKQGGSVYVISTTDDENDAITYTLENGPPPGSQQAFTVGKFDGKITTTGDLRYIDREPVRELIIAVADAKQNTVTCTIIVTMENLNEPPKFTNLPTTVDVDESLKPEGADRELYTVELEDLVSCSDPIGISWDVDPSADKDFFTIVQTDKSVKISVAKGQELNHEKDPTNNQYKFTIRAQDGCLMESSQVLTINVKDLNEPPEFLNGDKYYANISQVWVFVDLMDLFCTARGVIGGTFVVQQQSYDNPGKINARGLGKDHLVETGIIDLGCQGTDPDTADKLTLELTGTGSEQFKVVDHAKCHIQLIGEYLLDKPDSKPNSMDLKMKLTDRAGEEVEADVKIDIWDYNNHAPEFEEPAYTGAPIYPGDAVGKDLGKVVATDDDITEATNGAVEYYLKSCNNGGEQFVSVLGDGSVKLKQSPALVGISSGTIFNCKVEARDKGIKPGVLTGTTLFDVLYTDPPPTPPPATEDPNNNDDDNNDNNNNNNNNNNANGNNNNANNNLNGNGGNSTTTDTDNFLESPAAIALLSVLGALLLALLLFAICRCCCGYCGGGGTGCMNGGSSGPDPYGGRATSPSQVQVSEGK</sequence>
<dbReference type="GO" id="GO:0016477">
    <property type="term" value="P:cell migration"/>
    <property type="evidence" value="ECO:0007669"/>
    <property type="project" value="TreeGrafter"/>
</dbReference>
<feature type="domain" description="Cadherin" evidence="12">
    <location>
        <begin position="1599"/>
        <end position="1707"/>
    </location>
</feature>
<feature type="domain" description="Cadherin" evidence="12">
    <location>
        <begin position="553"/>
        <end position="654"/>
    </location>
</feature>
<dbReference type="PRINTS" id="PR00205">
    <property type="entry name" value="CADHERIN"/>
</dbReference>
<evidence type="ECO:0000256" key="3">
    <source>
        <dbReference type="ARBA" id="ARBA00022729"/>
    </source>
</evidence>
<keyword evidence="7 10" id="KW-0472">Membrane</keyword>
<dbReference type="InterPro" id="IPR002126">
    <property type="entry name" value="Cadherin-like_dom"/>
</dbReference>
<feature type="domain" description="Cadherin" evidence="12">
    <location>
        <begin position="758"/>
        <end position="856"/>
    </location>
</feature>
<feature type="domain" description="Cadherin" evidence="12">
    <location>
        <begin position="1284"/>
        <end position="1429"/>
    </location>
</feature>
<feature type="compositionally biased region" description="Low complexity" evidence="9">
    <location>
        <begin position="1984"/>
        <end position="2017"/>
    </location>
</feature>
<dbReference type="InterPro" id="IPR020894">
    <property type="entry name" value="Cadherin_CS"/>
</dbReference>
<feature type="domain" description="Cadherin" evidence="12">
    <location>
        <begin position="1777"/>
        <end position="1857"/>
    </location>
</feature>
<dbReference type="PROSITE" id="PS00232">
    <property type="entry name" value="CADHERIN_1"/>
    <property type="match status" value="1"/>
</dbReference>
<feature type="transmembrane region" description="Helical" evidence="10">
    <location>
        <begin position="2026"/>
        <end position="2046"/>
    </location>
</feature>
<keyword evidence="2 10" id="KW-0812">Transmembrane</keyword>
<evidence type="ECO:0000256" key="11">
    <source>
        <dbReference type="SAM" id="SignalP"/>
    </source>
</evidence>
<dbReference type="Proteomes" id="UP000030746">
    <property type="component" value="Unassembled WGS sequence"/>
</dbReference>
<evidence type="ECO:0000256" key="9">
    <source>
        <dbReference type="SAM" id="MobiDB-lite"/>
    </source>
</evidence>
<evidence type="ECO:0000313" key="14">
    <source>
        <dbReference type="Proteomes" id="UP000030746"/>
    </source>
</evidence>
<accession>V4AZK7</accession>
<feature type="signal peptide" evidence="11">
    <location>
        <begin position="1"/>
        <end position="21"/>
    </location>
</feature>
<dbReference type="GO" id="GO:0005509">
    <property type="term" value="F:calcium ion binding"/>
    <property type="evidence" value="ECO:0007669"/>
    <property type="project" value="UniProtKB-UniRule"/>
</dbReference>
<feature type="compositionally biased region" description="Pro residues" evidence="9">
    <location>
        <begin position="1963"/>
        <end position="1972"/>
    </location>
</feature>
<dbReference type="EMBL" id="KB201091">
    <property type="protein sequence ID" value="ESO99181.1"/>
    <property type="molecule type" value="Genomic_DNA"/>
</dbReference>
<feature type="domain" description="Cadherin" evidence="12">
    <location>
        <begin position="655"/>
        <end position="757"/>
    </location>
</feature>
<gene>
    <name evidence="13" type="ORF">LOTGIDRAFT_173823</name>
</gene>
<dbReference type="InterPro" id="IPR039808">
    <property type="entry name" value="Cadherin"/>
</dbReference>
<feature type="domain" description="Cadherin" evidence="12">
    <location>
        <begin position="140"/>
        <end position="257"/>
    </location>
</feature>
<dbReference type="OMA" id="ANENTMS"/>
<dbReference type="OrthoDB" id="6086648at2759"/>
<keyword evidence="6 10" id="KW-1133">Transmembrane helix</keyword>
<dbReference type="GO" id="GO:0016342">
    <property type="term" value="C:catenin complex"/>
    <property type="evidence" value="ECO:0007669"/>
    <property type="project" value="TreeGrafter"/>
</dbReference>
<dbReference type="RefSeq" id="XP_009050141.1">
    <property type="nucleotide sequence ID" value="XM_009051893.1"/>
</dbReference>
<feature type="region of interest" description="Disordered" evidence="9">
    <location>
        <begin position="1958"/>
        <end position="2017"/>
    </location>
</feature>
<evidence type="ECO:0000259" key="12">
    <source>
        <dbReference type="PROSITE" id="PS50268"/>
    </source>
</evidence>
<evidence type="ECO:0000256" key="10">
    <source>
        <dbReference type="SAM" id="Phobius"/>
    </source>
</evidence>
<dbReference type="InterPro" id="IPR015919">
    <property type="entry name" value="Cadherin-like_sf"/>
</dbReference>
<evidence type="ECO:0000256" key="8">
    <source>
        <dbReference type="PROSITE-ProRule" id="PRU00043"/>
    </source>
</evidence>
<feature type="domain" description="Cadherin" evidence="12">
    <location>
        <begin position="1076"/>
        <end position="1176"/>
    </location>
</feature>
<feature type="domain" description="Cadherin" evidence="12">
    <location>
        <begin position="1177"/>
        <end position="1283"/>
    </location>
</feature>
<keyword evidence="4" id="KW-0677">Repeat</keyword>
<dbReference type="SMART" id="SM00112">
    <property type="entry name" value="CA"/>
    <property type="match status" value="11"/>
</dbReference>
<dbReference type="KEGG" id="lgi:LOTGIDRAFT_173823"/>
<dbReference type="GO" id="GO:0007156">
    <property type="term" value="P:homophilic cell adhesion via plasma membrane adhesion molecules"/>
    <property type="evidence" value="ECO:0007669"/>
    <property type="project" value="InterPro"/>
</dbReference>
<dbReference type="HOGENOM" id="CLU_232555_0_0_1"/>
<dbReference type="PROSITE" id="PS50268">
    <property type="entry name" value="CADHERIN_2"/>
    <property type="match status" value="12"/>
</dbReference>
<evidence type="ECO:0000313" key="13">
    <source>
        <dbReference type="EMBL" id="ESO99181.1"/>
    </source>
</evidence>
<dbReference type="CTD" id="20242543"/>
<dbReference type="PANTHER" id="PTHR24027">
    <property type="entry name" value="CADHERIN-23"/>
    <property type="match status" value="1"/>
</dbReference>
<proteinExistence type="predicted"/>
<dbReference type="PANTHER" id="PTHR24027:SF422">
    <property type="entry name" value="CADHERIN DOMAIN-CONTAINING PROTEIN"/>
    <property type="match status" value="1"/>
</dbReference>
<organism evidence="13 14">
    <name type="scientific">Lottia gigantea</name>
    <name type="common">Giant owl limpet</name>
    <dbReference type="NCBI Taxonomy" id="225164"/>
    <lineage>
        <taxon>Eukaryota</taxon>
        <taxon>Metazoa</taxon>
        <taxon>Spiralia</taxon>
        <taxon>Lophotrochozoa</taxon>
        <taxon>Mollusca</taxon>
        <taxon>Gastropoda</taxon>
        <taxon>Patellogastropoda</taxon>
        <taxon>Lottioidea</taxon>
        <taxon>Lottiidae</taxon>
        <taxon>Lottia</taxon>
    </lineage>
</organism>
<evidence type="ECO:0000256" key="2">
    <source>
        <dbReference type="ARBA" id="ARBA00022692"/>
    </source>
</evidence>
<dbReference type="CDD" id="cd11304">
    <property type="entry name" value="Cadherin_repeat"/>
    <property type="match status" value="9"/>
</dbReference>
<feature type="domain" description="Cadherin" evidence="12">
    <location>
        <begin position="1507"/>
        <end position="1594"/>
    </location>
</feature>
<keyword evidence="14" id="KW-1185">Reference proteome</keyword>
<evidence type="ECO:0000256" key="6">
    <source>
        <dbReference type="ARBA" id="ARBA00022989"/>
    </source>
</evidence>
<comment type="subcellular location">
    <subcellularLocation>
        <location evidence="1">Membrane</location>
        <topology evidence="1">Single-pass membrane protein</topology>
    </subcellularLocation>
</comment>
<evidence type="ECO:0000256" key="5">
    <source>
        <dbReference type="ARBA" id="ARBA00022837"/>
    </source>
</evidence>
<keyword evidence="3 11" id="KW-0732">Signal</keyword>
<feature type="domain" description="Cadherin" evidence="12">
    <location>
        <begin position="981"/>
        <end position="1075"/>
    </location>
</feature>
<dbReference type="SUPFAM" id="SSF49313">
    <property type="entry name" value="Cadherin-like"/>
    <property type="match status" value="9"/>
</dbReference>
<dbReference type="Pfam" id="PF00028">
    <property type="entry name" value="Cadherin"/>
    <property type="match status" value="1"/>
</dbReference>
<dbReference type="GO" id="GO:0045296">
    <property type="term" value="F:cadherin binding"/>
    <property type="evidence" value="ECO:0007669"/>
    <property type="project" value="TreeGrafter"/>
</dbReference>
<dbReference type="Gene3D" id="2.60.40.60">
    <property type="entry name" value="Cadherins"/>
    <property type="match status" value="14"/>
</dbReference>
<feature type="domain" description="Cadherin" evidence="12">
    <location>
        <begin position="470"/>
        <end position="553"/>
    </location>
</feature>
<feature type="region of interest" description="Disordered" evidence="9">
    <location>
        <begin position="2067"/>
        <end position="2088"/>
    </location>
</feature>
<dbReference type="GeneID" id="20242543"/>
<name>V4AZK7_LOTGI</name>
<reference evidence="13 14" key="1">
    <citation type="journal article" date="2013" name="Nature">
        <title>Insights into bilaterian evolution from three spiralian genomes.</title>
        <authorList>
            <person name="Simakov O."/>
            <person name="Marletaz F."/>
            <person name="Cho S.J."/>
            <person name="Edsinger-Gonzales E."/>
            <person name="Havlak P."/>
            <person name="Hellsten U."/>
            <person name="Kuo D.H."/>
            <person name="Larsson T."/>
            <person name="Lv J."/>
            <person name="Arendt D."/>
            <person name="Savage R."/>
            <person name="Osoegawa K."/>
            <person name="de Jong P."/>
            <person name="Grimwood J."/>
            <person name="Chapman J.A."/>
            <person name="Shapiro H."/>
            <person name="Aerts A."/>
            <person name="Otillar R.P."/>
            <person name="Terry A.Y."/>
            <person name="Boore J.L."/>
            <person name="Grigoriev I.V."/>
            <person name="Lindberg D.R."/>
            <person name="Seaver E.C."/>
            <person name="Weisblat D.A."/>
            <person name="Putnam N.H."/>
            <person name="Rokhsar D.S."/>
        </authorList>
    </citation>
    <scope>NUCLEOTIDE SEQUENCE [LARGE SCALE GENOMIC DNA]</scope>
</reference>
<feature type="chain" id="PRO_5004717649" description="Cadherin domain-containing protein" evidence="11">
    <location>
        <begin position="22"/>
        <end position="2088"/>
    </location>
</feature>
<evidence type="ECO:0000256" key="4">
    <source>
        <dbReference type="ARBA" id="ARBA00022737"/>
    </source>
</evidence>
<protein>
    <recommendedName>
        <fullName evidence="12">Cadherin domain-containing protein</fullName>
    </recommendedName>
</protein>
<evidence type="ECO:0000256" key="7">
    <source>
        <dbReference type="ARBA" id="ARBA00023136"/>
    </source>
</evidence>
<keyword evidence="5 8" id="KW-0106">Calcium</keyword>
<feature type="compositionally biased region" description="Polar residues" evidence="9">
    <location>
        <begin position="2077"/>
        <end position="2088"/>
    </location>
</feature>
<dbReference type="GO" id="GO:0008013">
    <property type="term" value="F:beta-catenin binding"/>
    <property type="evidence" value="ECO:0007669"/>
    <property type="project" value="TreeGrafter"/>
</dbReference>